<reference evidence="2" key="2">
    <citation type="submission" date="2014-03" db="EMBL/GenBank/DDBJ databases">
        <title>The whipworm genome and dual-species transcriptomics of an intimate host-pathogen interaction.</title>
        <authorList>
            <person name="Foth B.J."/>
            <person name="Tsai I.J."/>
            <person name="Reid A.J."/>
            <person name="Bancroft A.J."/>
            <person name="Nichol S."/>
            <person name="Tracey A."/>
            <person name="Holroyd N."/>
            <person name="Cotton J.A."/>
            <person name="Stanley E.J."/>
            <person name="Zarowiecki M."/>
            <person name="Liu J.Z."/>
            <person name="Huckvale T."/>
            <person name="Cooper P.J."/>
            <person name="Grencis R.K."/>
            <person name="Berriman M."/>
        </authorList>
    </citation>
    <scope>NUCLEOTIDE SEQUENCE [LARGE SCALE GENOMIC DNA]</scope>
</reference>
<dbReference type="EMBL" id="HG808751">
    <property type="protein sequence ID" value="CDW61312.1"/>
    <property type="molecule type" value="Genomic_DNA"/>
</dbReference>
<feature type="compositionally biased region" description="Basic and acidic residues" evidence="1">
    <location>
        <begin position="8"/>
        <end position="23"/>
    </location>
</feature>
<dbReference type="Proteomes" id="UP000030665">
    <property type="component" value="Unassembled WGS sequence"/>
</dbReference>
<organism evidence="2 3">
    <name type="scientific">Trichuris trichiura</name>
    <name type="common">Whipworm</name>
    <name type="synonym">Trichocephalus trichiurus</name>
    <dbReference type="NCBI Taxonomy" id="36087"/>
    <lineage>
        <taxon>Eukaryota</taxon>
        <taxon>Metazoa</taxon>
        <taxon>Ecdysozoa</taxon>
        <taxon>Nematoda</taxon>
        <taxon>Enoplea</taxon>
        <taxon>Dorylaimia</taxon>
        <taxon>Trichinellida</taxon>
        <taxon>Trichuridae</taxon>
        <taxon>Trichuris</taxon>
    </lineage>
</organism>
<proteinExistence type="predicted"/>
<keyword evidence="3" id="KW-1185">Reference proteome</keyword>
<gene>
    <name evidence="2" type="ORF">TTRE_0000976701</name>
</gene>
<evidence type="ECO:0000313" key="3">
    <source>
        <dbReference type="Proteomes" id="UP000030665"/>
    </source>
</evidence>
<evidence type="ECO:0000256" key="1">
    <source>
        <dbReference type="SAM" id="MobiDB-lite"/>
    </source>
</evidence>
<evidence type="ECO:0000313" key="2">
    <source>
        <dbReference type="EMBL" id="CDW61312.1"/>
    </source>
</evidence>
<name>A0A077ZLW1_TRITR</name>
<sequence length="64" mass="7428">MRVRSSRRRNEYGEYNDVQRRPSDQANIRVLPLPLSNMQSGRKSGNLPEHFLDVSVMFTACIYA</sequence>
<accession>A0A077ZLW1</accession>
<dbReference type="AlphaFoldDB" id="A0A077ZLW1"/>
<reference evidence="2" key="1">
    <citation type="submission" date="2014-01" db="EMBL/GenBank/DDBJ databases">
        <authorList>
            <person name="Aslett M."/>
        </authorList>
    </citation>
    <scope>NUCLEOTIDE SEQUENCE</scope>
</reference>
<feature type="region of interest" description="Disordered" evidence="1">
    <location>
        <begin position="1"/>
        <end position="26"/>
    </location>
</feature>
<protein>
    <submittedName>
        <fullName evidence="2">Uncharacterized protein</fullName>
    </submittedName>
</protein>